<dbReference type="AlphaFoldDB" id="A0AAN8TWJ1"/>
<reference evidence="3 4" key="1">
    <citation type="submission" date="2024-02" db="EMBL/GenBank/DDBJ databases">
        <title>de novo genome assembly of Solanum bulbocastanum strain 11H21.</title>
        <authorList>
            <person name="Hosaka A.J."/>
        </authorList>
    </citation>
    <scope>NUCLEOTIDE SEQUENCE [LARGE SCALE GENOMIC DNA]</scope>
    <source>
        <tissue evidence="3">Young leaves</tissue>
    </source>
</reference>
<dbReference type="Proteomes" id="UP001371456">
    <property type="component" value="Unassembled WGS sequence"/>
</dbReference>
<dbReference type="SUPFAM" id="SSF53756">
    <property type="entry name" value="UDP-Glycosyltransferase/glycogen phosphorylase"/>
    <property type="match status" value="1"/>
</dbReference>
<proteinExistence type="inferred from homology"/>
<comment type="caution">
    <text evidence="3">The sequence shown here is derived from an EMBL/GenBank/DDBJ whole genome shotgun (WGS) entry which is preliminary data.</text>
</comment>
<name>A0AAN8TWJ1_SOLBU</name>
<keyword evidence="4" id="KW-1185">Reference proteome</keyword>
<dbReference type="PANTHER" id="PTHR11926">
    <property type="entry name" value="GLUCOSYL/GLUCURONOSYL TRANSFERASES"/>
    <property type="match status" value="1"/>
</dbReference>
<evidence type="ECO:0000313" key="3">
    <source>
        <dbReference type="EMBL" id="KAK6794044.1"/>
    </source>
</evidence>
<gene>
    <name evidence="3" type="ORF">RDI58_007497</name>
</gene>
<evidence type="ECO:0000256" key="2">
    <source>
        <dbReference type="SAM" id="MobiDB-lite"/>
    </source>
</evidence>
<dbReference type="GO" id="GO:0080043">
    <property type="term" value="F:quercetin 3-O-glucosyltransferase activity"/>
    <property type="evidence" value="ECO:0007669"/>
    <property type="project" value="TreeGrafter"/>
</dbReference>
<evidence type="ECO:0000256" key="1">
    <source>
        <dbReference type="ARBA" id="ARBA00009995"/>
    </source>
</evidence>
<dbReference type="PANTHER" id="PTHR11926:SF1439">
    <property type="entry name" value="GLYCOSYLTRANSFERASE"/>
    <property type="match status" value="1"/>
</dbReference>
<dbReference type="EMBL" id="JBANQN010000003">
    <property type="protein sequence ID" value="KAK6794044.1"/>
    <property type="molecule type" value="Genomic_DNA"/>
</dbReference>
<comment type="similarity">
    <text evidence="1">Belongs to the UDP-glycosyltransferase family.</text>
</comment>
<sequence>MGSMNHISSQVTTEKETEPFSKHGQEASCTVHTISRTRSGNAIQELAKIVHSRGFYVTFVNTEYNYRHLIRSQGPDFVKGFQDFQFETISEGLPQSDRDVTQDPASLCDSIRKNCLTHFRDLLSKHGSSPVAPPISCIIADGLMSFAIKAAQEYGILDVQFWTTSACGYMGYLQYDELRGRGIIPFKDDSFMDDGTLDRVVDGIPGMRNIRFKDYQALS</sequence>
<feature type="compositionally biased region" description="Polar residues" evidence="2">
    <location>
        <begin position="1"/>
        <end position="12"/>
    </location>
</feature>
<feature type="compositionally biased region" description="Basic and acidic residues" evidence="2">
    <location>
        <begin position="13"/>
        <end position="25"/>
    </location>
</feature>
<feature type="region of interest" description="Disordered" evidence="2">
    <location>
        <begin position="1"/>
        <end position="28"/>
    </location>
</feature>
<accession>A0AAN8TWJ1</accession>
<protein>
    <submittedName>
        <fullName evidence="3">Uncharacterized protein</fullName>
    </submittedName>
</protein>
<dbReference type="GO" id="GO:0080044">
    <property type="term" value="F:quercetin 7-O-glucosyltransferase activity"/>
    <property type="evidence" value="ECO:0007669"/>
    <property type="project" value="TreeGrafter"/>
</dbReference>
<organism evidence="3 4">
    <name type="scientific">Solanum bulbocastanum</name>
    <name type="common">Wild potato</name>
    <dbReference type="NCBI Taxonomy" id="147425"/>
    <lineage>
        <taxon>Eukaryota</taxon>
        <taxon>Viridiplantae</taxon>
        <taxon>Streptophyta</taxon>
        <taxon>Embryophyta</taxon>
        <taxon>Tracheophyta</taxon>
        <taxon>Spermatophyta</taxon>
        <taxon>Magnoliopsida</taxon>
        <taxon>eudicotyledons</taxon>
        <taxon>Gunneridae</taxon>
        <taxon>Pentapetalae</taxon>
        <taxon>asterids</taxon>
        <taxon>lamiids</taxon>
        <taxon>Solanales</taxon>
        <taxon>Solanaceae</taxon>
        <taxon>Solanoideae</taxon>
        <taxon>Solaneae</taxon>
        <taxon>Solanum</taxon>
    </lineage>
</organism>
<evidence type="ECO:0000313" key="4">
    <source>
        <dbReference type="Proteomes" id="UP001371456"/>
    </source>
</evidence>
<dbReference type="Gene3D" id="3.40.50.2000">
    <property type="entry name" value="Glycogen Phosphorylase B"/>
    <property type="match status" value="1"/>
</dbReference>